<gene>
    <name evidence="1" type="ORF">BLA23254_06404</name>
</gene>
<sequence length="181" mass="20972">MTDAEHKHLWNRRYNLLYRAELSTLYHRKRARFFALLDRWDKIFTLLFGSAAFAQVITLDRNPWLALPFVVLAFASLIFDFSESARKHGELASSFKMLESTIEGTGERDFTEPDLNAWSARLREIESGETSAYSLLVRICQNEIARSRGDSADVTYVPFWRACLANVIPFSNYEIKHKKQA</sequence>
<name>A0A6P2R6L7_BURL3</name>
<organism evidence="1 2">
    <name type="scientific">Burkholderia lata (strain ATCC 17760 / DSM 23089 / LMG 22485 / NCIMB 9086 / R18194 / 383)</name>
    <dbReference type="NCBI Taxonomy" id="482957"/>
    <lineage>
        <taxon>Bacteria</taxon>
        <taxon>Pseudomonadati</taxon>
        <taxon>Pseudomonadota</taxon>
        <taxon>Betaproteobacteria</taxon>
        <taxon>Burkholderiales</taxon>
        <taxon>Burkholderiaceae</taxon>
        <taxon>Burkholderia</taxon>
        <taxon>Burkholderia cepacia complex</taxon>
    </lineage>
</organism>
<proteinExistence type="predicted"/>
<evidence type="ECO:0000313" key="1">
    <source>
        <dbReference type="EMBL" id="VWC31973.1"/>
    </source>
</evidence>
<dbReference type="EMBL" id="CABVPW010000041">
    <property type="protein sequence ID" value="VWC31973.1"/>
    <property type="molecule type" value="Genomic_DNA"/>
</dbReference>
<reference evidence="1 2" key="1">
    <citation type="submission" date="2019-09" db="EMBL/GenBank/DDBJ databases">
        <authorList>
            <person name="Depoorter E."/>
        </authorList>
    </citation>
    <scope>NUCLEOTIDE SEQUENCE [LARGE SCALE GENOMIC DNA]</scope>
    <source>
        <strain evidence="1">LMG 23254</strain>
    </source>
</reference>
<dbReference type="RefSeq" id="WP_175034622.1">
    <property type="nucleotide sequence ID" value="NZ_CABVPW010000041.1"/>
</dbReference>
<dbReference type="Proteomes" id="UP000494218">
    <property type="component" value="Unassembled WGS sequence"/>
</dbReference>
<accession>A0A6P2R6L7</accession>
<protein>
    <submittedName>
        <fullName evidence="1">Putative phage membrane protein</fullName>
    </submittedName>
</protein>
<evidence type="ECO:0000313" key="2">
    <source>
        <dbReference type="Proteomes" id="UP000494218"/>
    </source>
</evidence>
<dbReference type="AlphaFoldDB" id="A0A6P2R6L7"/>